<organism evidence="2 3">
    <name type="scientific">Daldinia eschscholtzii</name>
    <dbReference type="NCBI Taxonomy" id="292717"/>
    <lineage>
        <taxon>Eukaryota</taxon>
        <taxon>Fungi</taxon>
        <taxon>Dikarya</taxon>
        <taxon>Ascomycota</taxon>
        <taxon>Pezizomycotina</taxon>
        <taxon>Sordariomycetes</taxon>
        <taxon>Xylariomycetidae</taxon>
        <taxon>Xylariales</taxon>
        <taxon>Hypoxylaceae</taxon>
        <taxon>Daldinia</taxon>
    </lineage>
</organism>
<evidence type="ECO:0000313" key="3">
    <source>
        <dbReference type="Proteomes" id="UP001369815"/>
    </source>
</evidence>
<dbReference type="EMBL" id="JBANMG010000006">
    <property type="protein sequence ID" value="KAK6951838.1"/>
    <property type="molecule type" value="Genomic_DNA"/>
</dbReference>
<proteinExistence type="predicted"/>
<gene>
    <name evidence="2" type="ORF">Daesc_006363</name>
</gene>
<dbReference type="InterPro" id="IPR036047">
    <property type="entry name" value="F-box-like_dom_sf"/>
</dbReference>
<accession>A0AAX6MGK9</accession>
<reference evidence="2 3" key="1">
    <citation type="journal article" date="2024" name="Front Chem Biol">
        <title>Unveiling the potential of Daldinia eschscholtzii MFLUCC 19-0629 through bioactivity and bioinformatics studies for enhanced sustainable agriculture production.</title>
        <authorList>
            <person name="Brooks S."/>
            <person name="Weaver J.A."/>
            <person name="Klomchit A."/>
            <person name="Alharthi S.A."/>
            <person name="Onlamun T."/>
            <person name="Nurani R."/>
            <person name="Vong T.K."/>
            <person name="Alberti F."/>
            <person name="Greco C."/>
        </authorList>
    </citation>
    <scope>NUCLEOTIDE SEQUENCE [LARGE SCALE GENOMIC DNA]</scope>
    <source>
        <strain evidence="2">MFLUCC 19-0629</strain>
    </source>
</reference>
<dbReference type="Proteomes" id="UP001369815">
    <property type="component" value="Unassembled WGS sequence"/>
</dbReference>
<dbReference type="AlphaFoldDB" id="A0AAX6MGK9"/>
<sequence>MGSDTVKNSEKILNICSYRPHGFESAVIQPCPEKTRVVQETLQAPFKNPPVSGLGNLDRLPPELMLMVLYCLDLHSYFKFRQVNRSARVLSTSLREYKLVSKYALESLRNLFRTRLGHAFTIVDLHRTLISPGCKLCGGFGGFVFLFTLVRCCPACIQNSPKLRVIHMSALAKLARRSPNRLSRLLEVILWPVPGLYSMSGGPAIRPKRLLAEEQTVATLKSLGLLSHDSIEAIARHNGYKNQRFMAVTVLPWYDMDNAKIERGVSCKGCRFYPGFLRYPTQKDREDQDRIFSTRDFLSHFNHCAKARKIWTKFLYEVDSSPFIYRGRRMKKHRLLSGARKE</sequence>
<dbReference type="InterPro" id="IPR001810">
    <property type="entry name" value="F-box_dom"/>
</dbReference>
<dbReference type="CDD" id="cd09917">
    <property type="entry name" value="F-box_SF"/>
    <property type="match status" value="1"/>
</dbReference>
<evidence type="ECO:0000259" key="1">
    <source>
        <dbReference type="PROSITE" id="PS50181"/>
    </source>
</evidence>
<dbReference type="PROSITE" id="PS50181">
    <property type="entry name" value="FBOX"/>
    <property type="match status" value="1"/>
</dbReference>
<protein>
    <recommendedName>
        <fullName evidence="1">F-box domain-containing protein</fullName>
    </recommendedName>
</protein>
<evidence type="ECO:0000313" key="2">
    <source>
        <dbReference type="EMBL" id="KAK6951838.1"/>
    </source>
</evidence>
<dbReference type="SUPFAM" id="SSF81383">
    <property type="entry name" value="F-box domain"/>
    <property type="match status" value="1"/>
</dbReference>
<comment type="caution">
    <text evidence="2">The sequence shown here is derived from an EMBL/GenBank/DDBJ whole genome shotgun (WGS) entry which is preliminary data.</text>
</comment>
<feature type="domain" description="F-box" evidence="1">
    <location>
        <begin position="54"/>
        <end position="100"/>
    </location>
</feature>
<name>A0AAX6MGK9_9PEZI</name>
<keyword evidence="3" id="KW-1185">Reference proteome</keyword>
<dbReference type="Pfam" id="PF00646">
    <property type="entry name" value="F-box"/>
    <property type="match status" value="1"/>
</dbReference>